<dbReference type="Proteomes" id="UP000005801">
    <property type="component" value="Unassembled WGS sequence"/>
</dbReference>
<gene>
    <name evidence="2" type="ORF">PPSIR1_09680</name>
</gene>
<accession>A6G9E2</accession>
<reference evidence="2 3" key="1">
    <citation type="submission" date="2007-06" db="EMBL/GenBank/DDBJ databases">
        <authorList>
            <person name="Shimkets L."/>
            <person name="Ferriera S."/>
            <person name="Johnson J."/>
            <person name="Kravitz S."/>
            <person name="Beeson K."/>
            <person name="Sutton G."/>
            <person name="Rogers Y.-H."/>
            <person name="Friedman R."/>
            <person name="Frazier M."/>
            <person name="Venter J.C."/>
        </authorList>
    </citation>
    <scope>NUCLEOTIDE SEQUENCE [LARGE SCALE GENOMIC DNA]</scope>
    <source>
        <strain evidence="2 3">SIR-1</strain>
    </source>
</reference>
<organism evidence="2 3">
    <name type="scientific">Plesiocystis pacifica SIR-1</name>
    <dbReference type="NCBI Taxonomy" id="391625"/>
    <lineage>
        <taxon>Bacteria</taxon>
        <taxon>Pseudomonadati</taxon>
        <taxon>Myxococcota</taxon>
        <taxon>Polyangia</taxon>
        <taxon>Nannocystales</taxon>
        <taxon>Nannocystaceae</taxon>
        <taxon>Plesiocystis</taxon>
    </lineage>
</organism>
<protein>
    <submittedName>
        <fullName evidence="2">Uncharacterized protein</fullName>
    </submittedName>
</protein>
<proteinExistence type="predicted"/>
<feature type="non-terminal residue" evidence="2">
    <location>
        <position position="358"/>
    </location>
</feature>
<evidence type="ECO:0000313" key="2">
    <source>
        <dbReference type="EMBL" id="EDM77564.1"/>
    </source>
</evidence>
<name>A6G9E2_9BACT</name>
<dbReference type="STRING" id="391625.PPSIR1_09680"/>
<feature type="compositionally biased region" description="Basic and acidic residues" evidence="1">
    <location>
        <begin position="21"/>
        <end position="36"/>
    </location>
</feature>
<evidence type="ECO:0000313" key="3">
    <source>
        <dbReference type="Proteomes" id="UP000005801"/>
    </source>
</evidence>
<evidence type="ECO:0000256" key="1">
    <source>
        <dbReference type="SAM" id="MobiDB-lite"/>
    </source>
</evidence>
<dbReference type="AlphaFoldDB" id="A6G9E2"/>
<feature type="region of interest" description="Disordered" evidence="1">
    <location>
        <begin position="1"/>
        <end position="37"/>
    </location>
</feature>
<sequence>MADDDQREGEEAGASKAAADGPDRANEGEGESRTPRELLPILERQVAGLALSELEGVGPMALMRAVAWHNVLARLGLSVPLVVVHDIGCLMCGLGRPAQVSQGAGDPRLGEAWRQLLVELSETELMRMAAAWKHRDPMVGVVLARILASVNPQLPEEARVVRPQELPVDVVQYARIDPRSAFTRYEQDQAVAWIRTMCTHRLLPILETEQIDVDALRLLGLFRAGASGVGGVDLADLYNVILSPQLADVIDFSLELLPSLLEVRREMGQQTFGIDGIASIERVGHIDNLVLTQLAYDDEVFEQKFVDRELFYYTHEKQYENERRVHYVLVDGSASMRGVREVFARGLALALCKRLALL</sequence>
<comment type="caution">
    <text evidence="2">The sequence shown here is derived from an EMBL/GenBank/DDBJ whole genome shotgun (WGS) entry which is preliminary data.</text>
</comment>
<keyword evidence="3" id="KW-1185">Reference proteome</keyword>
<dbReference type="EMBL" id="ABCS01000044">
    <property type="protein sequence ID" value="EDM77564.1"/>
    <property type="molecule type" value="Genomic_DNA"/>
</dbReference>
<dbReference type="eggNOG" id="COG2425">
    <property type="taxonomic scope" value="Bacteria"/>
</dbReference>